<name>A0A5M9R7C6_9GAMM</name>
<organism evidence="3 4">
    <name type="scientific">Morganella psychrotolerans</name>
    <dbReference type="NCBI Taxonomy" id="368603"/>
    <lineage>
        <taxon>Bacteria</taxon>
        <taxon>Pseudomonadati</taxon>
        <taxon>Pseudomonadota</taxon>
        <taxon>Gammaproteobacteria</taxon>
        <taxon>Enterobacterales</taxon>
        <taxon>Morganellaceae</taxon>
        <taxon>Morganella</taxon>
    </lineage>
</organism>
<proteinExistence type="predicted"/>
<dbReference type="InterPro" id="IPR027417">
    <property type="entry name" value="P-loop_NTPase"/>
</dbReference>
<evidence type="ECO:0000313" key="3">
    <source>
        <dbReference type="EMBL" id="KAA8715335.1"/>
    </source>
</evidence>
<evidence type="ECO:0000259" key="2">
    <source>
        <dbReference type="Pfam" id="PF13175"/>
    </source>
</evidence>
<comment type="caution">
    <text evidence="3">The sequence shown here is derived from an EMBL/GenBank/DDBJ whole genome shotgun (WGS) entry which is preliminary data.</text>
</comment>
<dbReference type="EMBL" id="VXKB01000002">
    <property type="protein sequence ID" value="KAA8715335.1"/>
    <property type="molecule type" value="Genomic_DNA"/>
</dbReference>
<reference evidence="3 4" key="1">
    <citation type="submission" date="2019-09" db="EMBL/GenBank/DDBJ databases">
        <title>Draft genome sequence of various Type strains from the CCUG.</title>
        <authorList>
            <person name="Pineiro-Iglesias B."/>
            <person name="Tunovic T."/>
            <person name="Unosson C."/>
            <person name="Inganas E."/>
            <person name="Ohlen M."/>
            <person name="Cardew S."/>
            <person name="Jensie-Markopoulos S."/>
            <person name="Salva-Serra F."/>
            <person name="Jaen-Luchoro D."/>
            <person name="Karlsson R."/>
            <person name="Svensson-Stadler L."/>
            <person name="Chun J."/>
            <person name="Moore E."/>
        </authorList>
    </citation>
    <scope>NUCLEOTIDE SEQUENCE [LARGE SCALE GENOMIC DNA]</scope>
    <source>
        <strain evidence="3 4">CCUG 53682T</strain>
    </source>
</reference>
<dbReference type="InterPro" id="IPR051396">
    <property type="entry name" value="Bact_Antivir_Def_Nuclease"/>
</dbReference>
<accession>A0A5M9R7C6</accession>
<dbReference type="Proteomes" id="UP000322181">
    <property type="component" value="Unassembled WGS sequence"/>
</dbReference>
<dbReference type="Pfam" id="PF12476">
    <property type="entry name" value="DUF3696"/>
    <property type="match status" value="1"/>
</dbReference>
<dbReference type="PANTHER" id="PTHR43581:SF2">
    <property type="entry name" value="EXCINUCLEASE ATPASE SUBUNIT"/>
    <property type="match status" value="1"/>
</dbReference>
<dbReference type="SUPFAM" id="SSF52540">
    <property type="entry name" value="P-loop containing nucleoside triphosphate hydrolases"/>
    <property type="match status" value="1"/>
</dbReference>
<feature type="domain" description="DUF3696" evidence="1">
    <location>
        <begin position="477"/>
        <end position="516"/>
    </location>
</feature>
<protein>
    <submittedName>
        <fullName evidence="3">DUF3696 domain-containing protein</fullName>
    </submittedName>
</protein>
<dbReference type="RefSeq" id="WP_150384880.1">
    <property type="nucleotide sequence ID" value="NZ_BAAAFS010000002.1"/>
</dbReference>
<evidence type="ECO:0000259" key="1">
    <source>
        <dbReference type="Pfam" id="PF12476"/>
    </source>
</evidence>
<dbReference type="Gene3D" id="3.40.50.300">
    <property type="entry name" value="P-loop containing nucleotide triphosphate hydrolases"/>
    <property type="match status" value="1"/>
</dbReference>
<dbReference type="InterPro" id="IPR041685">
    <property type="entry name" value="AAA_GajA/Old/RecF-like"/>
</dbReference>
<feature type="domain" description="Endonuclease GajA/Old nuclease/RecF-like AAA" evidence="2">
    <location>
        <begin position="1"/>
        <end position="464"/>
    </location>
</feature>
<dbReference type="PANTHER" id="PTHR43581">
    <property type="entry name" value="ATP/GTP PHOSPHATASE"/>
    <property type="match status" value="1"/>
</dbReference>
<dbReference type="Pfam" id="PF13175">
    <property type="entry name" value="AAA_15"/>
    <property type="match status" value="1"/>
</dbReference>
<dbReference type="InterPro" id="IPR022532">
    <property type="entry name" value="DUF3696"/>
</dbReference>
<dbReference type="AlphaFoldDB" id="A0A5M9R7C6"/>
<evidence type="ECO:0000313" key="4">
    <source>
        <dbReference type="Proteomes" id="UP000322181"/>
    </source>
</evidence>
<gene>
    <name evidence="3" type="ORF">F4V73_10140</name>
</gene>
<sequence>MIKGIGLQNFRSFVNKTFIELKPITVFVGKNSSGKSSLLRTFPLLRQSVEENTTGPILWYGRYVDFGDFTDVLSRNSEKKEITFSFSFSIPPELLQRYSYYRLTSQNIQATDVEVELTVYSKDKKTKTKTIKIILSDVTIFITMDENNNNVKLLIESGNKIVEREGVIAKNLGQFIPNLSLKGKEENISSNTSFYLRHARNDRALELSFIDLAVKYIKQYFHTKSDMSQIQDSFKRIAFMPKSDAENLVTFLFREQKIFSKNFKLQHTDIMNELYPFIIGWNINNVIDIINTYLSNLFGGVKYIAPLRATSERFYRFQDLQVNEIDHTGSNLAMLLNSLRPADKLKFEAWTKSNFDFIIKVEQSGSHFAILINTGENSENYNVSDMGFGYSQVLPIVTAIWLETERRTTTYRNPITFIIEQPELHLHPSYQNNLARIFAKVITKAKENNVDLKIIFETHSQTMIEALGEYIEDNEGLSEDDVSILVFEKNEEQQTIVKKSYFDENGFLQNWPVGFFSGK</sequence>